<sequence length="476" mass="51779">MSSGPEDQPQRYRALNVLHRVLDELGLAALYRAPFDVKLLCIQRFVRLYAYGATALVLVPLLHELGISQSRIGLFMTLTLIGDAGISLVLSLVADVVGRRAILVLGALLMVLSGVVFAAFHNFWLLLLAAIVGVISANGNEIGPFRAVEESALAYLVEPSDHSDLFAWHCVLGYSGTATGIVSCGWVLNYLLQTLSWSTLDAYRAVFYTYAILGLVKVVFALCMTQAVEAPAEKAKQNSRPQLVSGVIDEESPLLAEPSEVQTSKSKLRRSLRPQVSRESLSFLPLLCALIALDSFGSGLVPISWVSYYFRTRFDIPDGQLGSIFFSASIFNAVSTLFASSLAKRIGNVKTMVFTHLPSSVFLALIPLPNEAYWAITLLILRSCSQSMDTAPRSAFIAGILLPGERTAVIGFINVLKTVAQGLGPLVTGVLAENNAFWVAFVTAGAIKISYDFGLLVSFQNYQRPAKAEEEEEEEE</sequence>
<keyword evidence="4 5" id="KW-0472">Membrane</keyword>
<gene>
    <name evidence="7" type="ORF">CRHIZ90672A_00006811</name>
</gene>
<evidence type="ECO:0000256" key="1">
    <source>
        <dbReference type="ARBA" id="ARBA00004141"/>
    </source>
</evidence>
<dbReference type="SUPFAM" id="SSF103473">
    <property type="entry name" value="MFS general substrate transporter"/>
    <property type="match status" value="1"/>
</dbReference>
<feature type="transmembrane region" description="Helical" evidence="5">
    <location>
        <begin position="283"/>
        <end position="309"/>
    </location>
</feature>
<feature type="transmembrane region" description="Helical" evidence="5">
    <location>
        <begin position="393"/>
        <end position="416"/>
    </location>
</feature>
<evidence type="ECO:0000256" key="5">
    <source>
        <dbReference type="SAM" id="Phobius"/>
    </source>
</evidence>
<evidence type="ECO:0000313" key="7">
    <source>
        <dbReference type="EMBL" id="CAH0033911.1"/>
    </source>
</evidence>
<dbReference type="EMBL" id="CABFNQ020000748">
    <property type="protein sequence ID" value="CAH0033911.1"/>
    <property type="molecule type" value="Genomic_DNA"/>
</dbReference>
<organism evidence="7 8">
    <name type="scientific">Clonostachys rhizophaga</name>
    <dbReference type="NCBI Taxonomy" id="160324"/>
    <lineage>
        <taxon>Eukaryota</taxon>
        <taxon>Fungi</taxon>
        <taxon>Dikarya</taxon>
        <taxon>Ascomycota</taxon>
        <taxon>Pezizomycotina</taxon>
        <taxon>Sordariomycetes</taxon>
        <taxon>Hypocreomycetidae</taxon>
        <taxon>Hypocreales</taxon>
        <taxon>Bionectriaceae</taxon>
        <taxon>Clonostachys</taxon>
    </lineage>
</organism>
<feature type="transmembrane region" description="Helical" evidence="5">
    <location>
        <begin position="72"/>
        <end position="94"/>
    </location>
</feature>
<keyword evidence="2 5" id="KW-0812">Transmembrane</keyword>
<evidence type="ECO:0000256" key="2">
    <source>
        <dbReference type="ARBA" id="ARBA00022692"/>
    </source>
</evidence>
<comment type="caution">
    <text evidence="7">The sequence shown here is derived from an EMBL/GenBank/DDBJ whole genome shotgun (WGS) entry which is preliminary data.</text>
</comment>
<protein>
    <recommendedName>
        <fullName evidence="6">Major facilitator superfamily (MFS) profile domain-containing protein</fullName>
    </recommendedName>
</protein>
<dbReference type="Gene3D" id="1.20.1250.20">
    <property type="entry name" value="MFS general substrate transporter like domains"/>
    <property type="match status" value="1"/>
</dbReference>
<dbReference type="OrthoDB" id="10027823at2759"/>
<proteinExistence type="predicted"/>
<reference evidence="7" key="1">
    <citation type="submission" date="2021-10" db="EMBL/GenBank/DDBJ databases">
        <authorList>
            <person name="Piombo E."/>
        </authorList>
    </citation>
    <scope>NUCLEOTIDE SEQUENCE</scope>
</reference>
<dbReference type="Pfam" id="PF07690">
    <property type="entry name" value="MFS_1"/>
    <property type="match status" value="2"/>
</dbReference>
<dbReference type="AlphaFoldDB" id="A0A9N9YTQ8"/>
<keyword evidence="3 5" id="KW-1133">Transmembrane helix</keyword>
<name>A0A9N9YTQ8_9HYPO</name>
<dbReference type="PROSITE" id="PS50850">
    <property type="entry name" value="MFS"/>
    <property type="match status" value="1"/>
</dbReference>
<dbReference type="InterPro" id="IPR036259">
    <property type="entry name" value="MFS_trans_sf"/>
</dbReference>
<accession>A0A9N9YTQ8</accession>
<feature type="transmembrane region" description="Helical" evidence="5">
    <location>
        <begin position="48"/>
        <end position="66"/>
    </location>
</feature>
<keyword evidence="8" id="KW-1185">Reference proteome</keyword>
<dbReference type="InterPro" id="IPR011701">
    <property type="entry name" value="MFS"/>
</dbReference>
<feature type="transmembrane region" description="Helical" evidence="5">
    <location>
        <begin position="436"/>
        <end position="457"/>
    </location>
</feature>
<feature type="transmembrane region" description="Helical" evidence="5">
    <location>
        <begin position="321"/>
        <end position="341"/>
    </location>
</feature>
<feature type="transmembrane region" description="Helical" evidence="5">
    <location>
        <begin position="361"/>
        <end position="381"/>
    </location>
</feature>
<dbReference type="GO" id="GO:0000329">
    <property type="term" value="C:fungal-type vacuole membrane"/>
    <property type="evidence" value="ECO:0007669"/>
    <property type="project" value="TreeGrafter"/>
</dbReference>
<evidence type="ECO:0000256" key="4">
    <source>
        <dbReference type="ARBA" id="ARBA00023136"/>
    </source>
</evidence>
<evidence type="ECO:0000259" key="6">
    <source>
        <dbReference type="PROSITE" id="PS50850"/>
    </source>
</evidence>
<dbReference type="PANTHER" id="PTHR23520">
    <property type="entry name" value="TRANSPORTER, PUTATIVE (AFU_ORTHOLOGUE AFUA_3G04000)-RELATED"/>
    <property type="match status" value="1"/>
</dbReference>
<dbReference type="InterPro" id="IPR020846">
    <property type="entry name" value="MFS_dom"/>
</dbReference>
<feature type="transmembrane region" description="Helical" evidence="5">
    <location>
        <begin position="101"/>
        <end position="120"/>
    </location>
</feature>
<dbReference type="InterPro" id="IPR005829">
    <property type="entry name" value="Sugar_transporter_CS"/>
</dbReference>
<dbReference type="PANTHER" id="PTHR23520:SF5">
    <property type="entry name" value="TRANSPORTER, PUTATIVE (AFU_ORTHOLOGUE AFUA_3G04000)-RELATED"/>
    <property type="match status" value="1"/>
</dbReference>
<feature type="transmembrane region" description="Helical" evidence="5">
    <location>
        <begin position="166"/>
        <end position="193"/>
    </location>
</feature>
<evidence type="ECO:0000256" key="3">
    <source>
        <dbReference type="ARBA" id="ARBA00022989"/>
    </source>
</evidence>
<feature type="domain" description="Major facilitator superfamily (MFS) profile" evidence="6">
    <location>
        <begin position="36"/>
        <end position="462"/>
    </location>
</feature>
<evidence type="ECO:0000313" key="8">
    <source>
        <dbReference type="Proteomes" id="UP000696573"/>
    </source>
</evidence>
<dbReference type="GO" id="GO:0022857">
    <property type="term" value="F:transmembrane transporter activity"/>
    <property type="evidence" value="ECO:0007669"/>
    <property type="project" value="InterPro"/>
</dbReference>
<dbReference type="PROSITE" id="PS00216">
    <property type="entry name" value="SUGAR_TRANSPORT_1"/>
    <property type="match status" value="1"/>
</dbReference>
<comment type="subcellular location">
    <subcellularLocation>
        <location evidence="1">Membrane</location>
        <topology evidence="1">Multi-pass membrane protein</topology>
    </subcellularLocation>
</comment>
<feature type="transmembrane region" description="Helical" evidence="5">
    <location>
        <begin position="205"/>
        <end position="228"/>
    </location>
</feature>
<dbReference type="Proteomes" id="UP000696573">
    <property type="component" value="Unassembled WGS sequence"/>
</dbReference>